<comment type="subcellular location">
    <subcellularLocation>
        <location evidence="1 8">Endoplasmic reticulum membrane</location>
        <topology evidence="1 8">Multi-pass membrane protein</topology>
    </subcellularLocation>
</comment>
<feature type="transmembrane region" description="Helical" evidence="8">
    <location>
        <begin position="75"/>
        <end position="104"/>
    </location>
</feature>
<keyword evidence="7" id="KW-0325">Glycoprotein</keyword>
<dbReference type="AlphaFoldDB" id="A0A0R3WED9"/>
<evidence type="ECO:0000256" key="3">
    <source>
        <dbReference type="ARBA" id="ARBA00022692"/>
    </source>
</evidence>
<evidence type="ECO:0000259" key="9">
    <source>
        <dbReference type="Pfam" id="PF06762"/>
    </source>
</evidence>
<dbReference type="GO" id="GO:0005789">
    <property type="term" value="C:endoplasmic reticulum membrane"/>
    <property type="evidence" value="ECO:0007669"/>
    <property type="project" value="UniProtKB-SubCell"/>
</dbReference>
<dbReference type="WBParaSite" id="TASK_0000917701-mRNA-1">
    <property type="protein sequence ID" value="TASK_0000917701-mRNA-1"/>
    <property type="gene ID" value="TASK_0000917701"/>
</dbReference>
<dbReference type="InterPro" id="IPR057434">
    <property type="entry name" value="LMF1/2_N"/>
</dbReference>
<feature type="transmembrane region" description="Helical" evidence="8">
    <location>
        <begin position="313"/>
        <end position="335"/>
    </location>
</feature>
<feature type="domain" description="Lipase maturation factor 1/2 C-terminal" evidence="10">
    <location>
        <begin position="380"/>
        <end position="505"/>
    </location>
</feature>
<gene>
    <name evidence="11" type="ORF">TASK_LOCUS9178</name>
</gene>
<evidence type="ECO:0000256" key="1">
    <source>
        <dbReference type="ARBA" id="ARBA00004477"/>
    </source>
</evidence>
<dbReference type="GO" id="GO:0051604">
    <property type="term" value="P:protein maturation"/>
    <property type="evidence" value="ECO:0007669"/>
    <property type="project" value="InterPro"/>
</dbReference>
<evidence type="ECO:0000256" key="2">
    <source>
        <dbReference type="ARBA" id="ARBA00005512"/>
    </source>
</evidence>
<keyword evidence="3 8" id="KW-0812">Transmembrane</keyword>
<proteinExistence type="inferred from homology"/>
<dbReference type="Pfam" id="PF25179">
    <property type="entry name" value="LMF1_C"/>
    <property type="match status" value="1"/>
</dbReference>
<keyword evidence="6 8" id="KW-0472">Membrane</keyword>
<evidence type="ECO:0000256" key="5">
    <source>
        <dbReference type="ARBA" id="ARBA00022989"/>
    </source>
</evidence>
<feature type="transmembrane region" description="Helical" evidence="8">
    <location>
        <begin position="234"/>
        <end position="255"/>
    </location>
</feature>
<dbReference type="PANTHER" id="PTHR14463">
    <property type="entry name" value="LIPASE MATURATION FACTOR"/>
    <property type="match status" value="1"/>
</dbReference>
<keyword evidence="4 8" id="KW-0256">Endoplasmic reticulum</keyword>
<dbReference type="PANTHER" id="PTHR14463:SF5">
    <property type="entry name" value="LIPASE MATURATION FACTOR 2"/>
    <property type="match status" value="1"/>
</dbReference>
<feature type="transmembrane region" description="Helical" evidence="8">
    <location>
        <begin position="280"/>
        <end position="301"/>
    </location>
</feature>
<evidence type="ECO:0000256" key="7">
    <source>
        <dbReference type="ARBA" id="ARBA00023180"/>
    </source>
</evidence>
<dbReference type="Pfam" id="PF06762">
    <property type="entry name" value="LMF1"/>
    <property type="match status" value="1"/>
</dbReference>
<reference evidence="13" key="1">
    <citation type="submission" date="2017-02" db="UniProtKB">
        <authorList>
            <consortium name="WormBaseParasite"/>
        </authorList>
    </citation>
    <scope>IDENTIFICATION</scope>
</reference>
<evidence type="ECO:0000313" key="13">
    <source>
        <dbReference type="WBParaSite" id="TASK_0000917701-mRNA-1"/>
    </source>
</evidence>
<dbReference type="InterPro" id="IPR009613">
    <property type="entry name" value="LMF"/>
</dbReference>
<keyword evidence="12" id="KW-1185">Reference proteome</keyword>
<feature type="domain" description="Lipase maturation factor 1/2 N-terminal" evidence="9">
    <location>
        <begin position="135"/>
        <end position="218"/>
    </location>
</feature>
<evidence type="ECO:0000256" key="6">
    <source>
        <dbReference type="ARBA" id="ARBA00023136"/>
    </source>
</evidence>
<evidence type="ECO:0000313" key="11">
    <source>
        <dbReference type="EMBL" id="VDK42161.1"/>
    </source>
</evidence>
<protein>
    <recommendedName>
        <fullName evidence="8">Lipase maturation factor</fullName>
    </recommendedName>
</protein>
<feature type="transmembrane region" description="Helical" evidence="8">
    <location>
        <begin position="155"/>
        <end position="175"/>
    </location>
</feature>
<dbReference type="STRING" id="60517.A0A0R3WED9"/>
<reference evidence="11 12" key="2">
    <citation type="submission" date="2018-11" db="EMBL/GenBank/DDBJ databases">
        <authorList>
            <consortium name="Pathogen Informatics"/>
        </authorList>
    </citation>
    <scope>NUCLEOTIDE SEQUENCE [LARGE SCALE GENOMIC DNA]</scope>
</reference>
<accession>A0A0R3WED9</accession>
<dbReference type="EMBL" id="UYRS01019019">
    <property type="protein sequence ID" value="VDK42161.1"/>
    <property type="molecule type" value="Genomic_DNA"/>
</dbReference>
<evidence type="ECO:0000259" key="10">
    <source>
        <dbReference type="Pfam" id="PF25179"/>
    </source>
</evidence>
<dbReference type="Proteomes" id="UP000282613">
    <property type="component" value="Unassembled WGS sequence"/>
</dbReference>
<dbReference type="InterPro" id="IPR057433">
    <property type="entry name" value="LMF1/2_C"/>
</dbReference>
<name>A0A0R3WED9_TAEAS</name>
<dbReference type="OrthoDB" id="434126at2759"/>
<feature type="transmembrane region" description="Helical" evidence="8">
    <location>
        <begin position="205"/>
        <end position="222"/>
    </location>
</feature>
<evidence type="ECO:0000256" key="4">
    <source>
        <dbReference type="ARBA" id="ARBA00022824"/>
    </source>
</evidence>
<evidence type="ECO:0000313" key="12">
    <source>
        <dbReference type="Proteomes" id="UP000282613"/>
    </source>
</evidence>
<keyword evidence="5 8" id="KW-1133">Transmembrane helix</keyword>
<evidence type="ECO:0000256" key="8">
    <source>
        <dbReference type="RuleBase" id="RU361229"/>
    </source>
</evidence>
<feature type="transmembrane region" description="Helical" evidence="8">
    <location>
        <begin position="116"/>
        <end position="135"/>
    </location>
</feature>
<comment type="similarity">
    <text evidence="2 8">Belongs to the lipase maturation factor family.</text>
</comment>
<comment type="function">
    <text evidence="8">Involved in the maturation of specific proteins in the endoplasmic reticulum.</text>
</comment>
<feature type="transmembrane region" description="Helical" evidence="8">
    <location>
        <begin position="5"/>
        <end position="23"/>
    </location>
</feature>
<organism evidence="13">
    <name type="scientific">Taenia asiatica</name>
    <name type="common">Asian tapeworm</name>
    <dbReference type="NCBI Taxonomy" id="60517"/>
    <lineage>
        <taxon>Eukaryota</taxon>
        <taxon>Metazoa</taxon>
        <taxon>Spiralia</taxon>
        <taxon>Lophotrochozoa</taxon>
        <taxon>Platyhelminthes</taxon>
        <taxon>Cestoda</taxon>
        <taxon>Eucestoda</taxon>
        <taxon>Cyclophyllidea</taxon>
        <taxon>Taeniidae</taxon>
        <taxon>Taenia</taxon>
    </lineage>
</organism>
<sequence length="571" mass="64130">MSENAVLIGINLVFFLAFASLYIQLPGLIGDNGVAPARILDLSVPNTLEDFLTGIPSIIRFHKSFFLSEYHTAELLVLVGLTLSFLSMAVPQLLGTLSLLIQWISFFSVAKVDKKLIDYRSLATEILTFLFHYRYLVDEVSPSPAAYYLSLGPHLFLRVVSVIILVMEIFVPFLFLIPIRELQIFSFVARFMFHANLMVTGNYGIYNLLSIVISLALLPGPKRRYKKSSTSHRMVSVATTVAVLAVLFYSVWVFFSLWEGIEAMRIAIPRKEFINLAKSVNYYTIPIASSLFFLSLLIAMIRSLSTKGCMNRMLDFTGVVFIGLVGGGLFVASLAPFSNLVDSSRTAPLPGYAHKLTAALKPFHLANDYRFFHQREKDVFLKVDRQRTTLVLEGAMNENGPWKELPFHHVPSTPEKMPSIIPGHLPVVDFEAAVSGEKTFENSPIIASLVYRILTKEKEVLPLLEPSGFPAGPKFVQIRRYTYQISPSIDGLQWWKRKLQNIYLPPTQASTPRLTQLMTKIGIVGKRRERPMDANLVSSTLDKIRAMVGQPPNLNGFYIALVVVLLVNKIF</sequence>